<protein>
    <submittedName>
        <fullName evidence="3">Uncharacterized protein</fullName>
    </submittedName>
</protein>
<keyword evidence="2" id="KW-0732">Signal</keyword>
<feature type="region of interest" description="Disordered" evidence="1">
    <location>
        <begin position="49"/>
        <end position="123"/>
    </location>
</feature>
<dbReference type="PANTHER" id="PTHR35472:SF4">
    <property type="entry name" value="DUF19 DOMAIN-CONTAINING PROTEIN"/>
    <property type="match status" value="1"/>
</dbReference>
<feature type="signal peptide" evidence="2">
    <location>
        <begin position="1"/>
        <end position="25"/>
    </location>
</feature>
<dbReference type="PANTHER" id="PTHR35472">
    <property type="match status" value="1"/>
</dbReference>
<evidence type="ECO:0000256" key="2">
    <source>
        <dbReference type="SAM" id="SignalP"/>
    </source>
</evidence>
<gene>
    <name evidence="3" type="ORF">Tsubulata_045786</name>
</gene>
<evidence type="ECO:0000256" key="1">
    <source>
        <dbReference type="SAM" id="MobiDB-lite"/>
    </source>
</evidence>
<accession>A0A9Q0JIB0</accession>
<organism evidence="3 4">
    <name type="scientific">Turnera subulata</name>
    <dbReference type="NCBI Taxonomy" id="218843"/>
    <lineage>
        <taxon>Eukaryota</taxon>
        <taxon>Viridiplantae</taxon>
        <taxon>Streptophyta</taxon>
        <taxon>Embryophyta</taxon>
        <taxon>Tracheophyta</taxon>
        <taxon>Spermatophyta</taxon>
        <taxon>Magnoliopsida</taxon>
        <taxon>eudicotyledons</taxon>
        <taxon>Gunneridae</taxon>
        <taxon>Pentapetalae</taxon>
        <taxon>rosids</taxon>
        <taxon>fabids</taxon>
        <taxon>Malpighiales</taxon>
        <taxon>Passifloraceae</taxon>
        <taxon>Turnera</taxon>
    </lineage>
</organism>
<dbReference type="Proteomes" id="UP001141552">
    <property type="component" value="Unassembled WGS sequence"/>
</dbReference>
<dbReference type="InterPro" id="IPR055317">
    <property type="entry name" value="CLE14-like"/>
</dbReference>
<dbReference type="EMBL" id="JAKUCV010002419">
    <property type="protein sequence ID" value="KAJ4842714.1"/>
    <property type="molecule type" value="Genomic_DNA"/>
</dbReference>
<feature type="chain" id="PRO_5040422942" evidence="2">
    <location>
        <begin position="26"/>
        <end position="123"/>
    </location>
</feature>
<reference evidence="3" key="2">
    <citation type="journal article" date="2023" name="Plants (Basel)">
        <title>Annotation of the Turnera subulata (Passifloraceae) Draft Genome Reveals the S-Locus Evolved after the Divergence of Turneroideae from Passifloroideae in a Stepwise Manner.</title>
        <authorList>
            <person name="Henning P.M."/>
            <person name="Roalson E.H."/>
            <person name="Mir W."/>
            <person name="McCubbin A.G."/>
            <person name="Shore J.S."/>
        </authorList>
    </citation>
    <scope>NUCLEOTIDE SEQUENCE</scope>
    <source>
        <strain evidence="3">F60SS</strain>
    </source>
</reference>
<dbReference type="OrthoDB" id="663321at2759"/>
<name>A0A9Q0JIB0_9ROSI</name>
<dbReference type="AlphaFoldDB" id="A0A9Q0JIB0"/>
<keyword evidence="4" id="KW-1185">Reference proteome</keyword>
<comment type="caution">
    <text evidence="3">The sequence shown here is derived from an EMBL/GenBank/DDBJ whole genome shotgun (WGS) entry which is preliminary data.</text>
</comment>
<reference evidence="3" key="1">
    <citation type="submission" date="2022-02" db="EMBL/GenBank/DDBJ databases">
        <authorList>
            <person name="Henning P.M."/>
            <person name="McCubbin A.G."/>
            <person name="Shore J.S."/>
        </authorList>
    </citation>
    <scope>NUCLEOTIDE SEQUENCE</scope>
    <source>
        <strain evidence="3">F60SS</strain>
        <tissue evidence="3">Leaves</tissue>
    </source>
</reference>
<evidence type="ECO:0000313" key="4">
    <source>
        <dbReference type="Proteomes" id="UP001141552"/>
    </source>
</evidence>
<sequence>MRIPNPKLAFLVLIIFLAVIQLSSCRHLHINTDDQLKNRATTESFTESTWHFTARAPEESRKEEDDPVYGASFRKPASPPVVELQHRSRDAAAAAPRSLTLAGSPARHPPPCVFAEPPSADPR</sequence>
<proteinExistence type="predicted"/>
<evidence type="ECO:0000313" key="3">
    <source>
        <dbReference type="EMBL" id="KAJ4842714.1"/>
    </source>
</evidence>